<evidence type="ECO:0000313" key="8">
    <source>
        <dbReference type="EMBL" id="SDX70295.1"/>
    </source>
</evidence>
<comment type="caution">
    <text evidence="8">The sequence shown here is derived from an EMBL/GenBank/DDBJ whole genome shotgun (WGS) entry which is preliminary data.</text>
</comment>
<keyword evidence="2" id="KW-1003">Cell membrane</keyword>
<feature type="transmembrane region" description="Helical" evidence="6">
    <location>
        <begin position="125"/>
        <end position="142"/>
    </location>
</feature>
<accession>A0A1H3DV68</accession>
<dbReference type="Proteomes" id="UP000198647">
    <property type="component" value="Unassembled WGS sequence"/>
</dbReference>
<dbReference type="InterPro" id="IPR052984">
    <property type="entry name" value="UPF0421"/>
</dbReference>
<dbReference type="PANTHER" id="PTHR40064:SF1">
    <property type="entry name" value="MEMBRANE PROTEIN"/>
    <property type="match status" value="1"/>
</dbReference>
<keyword evidence="3 6" id="KW-0812">Transmembrane</keyword>
<dbReference type="InterPro" id="IPR038323">
    <property type="entry name" value="ArAE_1_C_sf"/>
</dbReference>
<evidence type="ECO:0000256" key="3">
    <source>
        <dbReference type="ARBA" id="ARBA00022692"/>
    </source>
</evidence>
<dbReference type="PANTHER" id="PTHR40064">
    <property type="entry name" value="MEMBRANE PROTEIN-RELATED"/>
    <property type="match status" value="1"/>
</dbReference>
<dbReference type="Pfam" id="PF11728">
    <property type="entry name" value="ArAE_1_C"/>
    <property type="match status" value="1"/>
</dbReference>
<evidence type="ECO:0000313" key="9">
    <source>
        <dbReference type="Proteomes" id="UP000198647"/>
    </source>
</evidence>
<organism evidence="8 9">
    <name type="scientific">Salimicrobium album</name>
    <dbReference type="NCBI Taxonomy" id="50717"/>
    <lineage>
        <taxon>Bacteria</taxon>
        <taxon>Bacillati</taxon>
        <taxon>Bacillota</taxon>
        <taxon>Bacilli</taxon>
        <taxon>Bacillales</taxon>
        <taxon>Bacillaceae</taxon>
        <taxon>Salimicrobium</taxon>
    </lineage>
</organism>
<name>A0A1H3DV68_9BACI</name>
<feature type="transmembrane region" description="Helical" evidence="6">
    <location>
        <begin position="94"/>
        <end position="113"/>
    </location>
</feature>
<protein>
    <submittedName>
        <fullName evidence="8">Uncharacterized membrane protein YgaE, UPF0421/DUF939 family</fullName>
    </submittedName>
</protein>
<feature type="transmembrane region" description="Helical" evidence="6">
    <location>
        <begin position="61"/>
        <end position="88"/>
    </location>
</feature>
<dbReference type="Pfam" id="PF06081">
    <property type="entry name" value="ArAE_1"/>
    <property type="match status" value="1"/>
</dbReference>
<reference evidence="8 9" key="1">
    <citation type="submission" date="2016-10" db="EMBL/GenBank/DDBJ databases">
        <authorList>
            <person name="Varghese N."/>
            <person name="Submissions S."/>
        </authorList>
    </citation>
    <scope>NUCLEOTIDE SEQUENCE [LARGE SCALE GENOMIC DNA]</scope>
    <source>
        <strain evidence="8 9">DSM 20748</strain>
    </source>
</reference>
<dbReference type="EMBL" id="FNOS01000002">
    <property type="protein sequence ID" value="SDX70295.1"/>
    <property type="molecule type" value="Genomic_DNA"/>
</dbReference>
<evidence type="ECO:0000256" key="1">
    <source>
        <dbReference type="ARBA" id="ARBA00004651"/>
    </source>
</evidence>
<comment type="subcellular location">
    <subcellularLocation>
        <location evidence="1">Cell membrane</location>
        <topology evidence="1">Multi-pass membrane protein</topology>
    </subcellularLocation>
</comment>
<sequence length="317" mass="36699">MRIGSRTIKTALGTPLAIWMAQLLELDNFASAGIVTILCIQVTRKRSLLSAWHRFAACMLAILYSFIFFEGLMGFTPLAIGVMLLVFIPTTVRLKITPGIITSSVIVLHLYTFGKIDFSIVWNEFLLIVIGIGIALILNIYMPNLERSLEEYQMDVEDCFSSILKEISLYLKEEKYAWAGEELTRTAELLEEAKALAYKQVENRLLKPHHPYYHYFHMRTKQFELLEQMLPLVTRISQYDEYASKIGDLFEDLSGAVHPGNTAVLYLRKLEELRNYFKEEPLPESREEFESRASLYQLLNELEDYLIIKRSFKRSDI</sequence>
<evidence type="ECO:0000256" key="4">
    <source>
        <dbReference type="ARBA" id="ARBA00022989"/>
    </source>
</evidence>
<evidence type="ECO:0000256" key="5">
    <source>
        <dbReference type="ARBA" id="ARBA00023136"/>
    </source>
</evidence>
<evidence type="ECO:0000256" key="6">
    <source>
        <dbReference type="SAM" id="Phobius"/>
    </source>
</evidence>
<gene>
    <name evidence="8" type="ORF">SAMN04488081_1121</name>
</gene>
<dbReference type="InterPro" id="IPR021062">
    <property type="entry name" value="ArAE_1_C"/>
</dbReference>
<keyword evidence="9" id="KW-1185">Reference proteome</keyword>
<evidence type="ECO:0000259" key="7">
    <source>
        <dbReference type="Pfam" id="PF11728"/>
    </source>
</evidence>
<evidence type="ECO:0000256" key="2">
    <source>
        <dbReference type="ARBA" id="ARBA00022475"/>
    </source>
</evidence>
<keyword evidence="5 6" id="KW-0472">Membrane</keyword>
<keyword evidence="4 6" id="KW-1133">Transmembrane helix</keyword>
<dbReference type="Gene3D" id="1.20.120.940">
    <property type="entry name" value="Putative aromatic acid exporter, C-terminal domain"/>
    <property type="match status" value="1"/>
</dbReference>
<dbReference type="RefSeq" id="WP_093106183.1">
    <property type="nucleotide sequence ID" value="NZ_FNOS01000002.1"/>
</dbReference>
<proteinExistence type="predicted"/>
<dbReference type="InterPro" id="IPR010343">
    <property type="entry name" value="ArAE_1"/>
</dbReference>
<feature type="domain" description="Putative aromatic acid exporter C-terminal" evidence="7">
    <location>
        <begin position="146"/>
        <end position="310"/>
    </location>
</feature>